<evidence type="ECO:0000259" key="6">
    <source>
        <dbReference type="Pfam" id="PF00479"/>
    </source>
</evidence>
<feature type="domain" description="Glucose-6-phosphate dehydrogenase NAD-binding" evidence="6">
    <location>
        <begin position="8"/>
        <end position="172"/>
    </location>
</feature>
<keyword evidence="3" id="KW-0521">NADP</keyword>
<dbReference type="SUPFAM" id="SSF55347">
    <property type="entry name" value="Glyceraldehyde-3-phosphate dehydrogenase-like, C-terminal domain"/>
    <property type="match status" value="1"/>
</dbReference>
<dbReference type="InterPro" id="IPR001282">
    <property type="entry name" value="G6P_DH"/>
</dbReference>
<evidence type="ECO:0000256" key="1">
    <source>
        <dbReference type="ARBA" id="ARBA00004937"/>
    </source>
</evidence>
<dbReference type="PIRSF" id="PIRSF000110">
    <property type="entry name" value="G6PD"/>
    <property type="match status" value="1"/>
</dbReference>
<evidence type="ECO:0000256" key="5">
    <source>
        <dbReference type="ARBA" id="ARBA00023277"/>
    </source>
</evidence>
<feature type="domain" description="Glucose-6-phosphate dehydrogenase C-terminal" evidence="7">
    <location>
        <begin position="176"/>
        <end position="410"/>
    </location>
</feature>
<keyword evidence="5" id="KW-0119">Carbohydrate metabolism</keyword>
<dbReference type="InterPro" id="IPR022675">
    <property type="entry name" value="G6P_DH_C"/>
</dbReference>
<dbReference type="InterPro" id="IPR036291">
    <property type="entry name" value="NAD(P)-bd_dom_sf"/>
</dbReference>
<evidence type="ECO:0000256" key="3">
    <source>
        <dbReference type="ARBA" id="ARBA00022857"/>
    </source>
</evidence>
<comment type="pathway">
    <text evidence="1">Carbohydrate degradation; pentose phosphate pathway; D-ribulose 5-phosphate from D-glucose 6-phosphate (oxidative stage): step 1/3.</text>
</comment>
<evidence type="ECO:0000256" key="2">
    <source>
        <dbReference type="ARBA" id="ARBA00022526"/>
    </source>
</evidence>
<dbReference type="Gene3D" id="3.30.360.10">
    <property type="entry name" value="Dihydrodipicolinate Reductase, domain 2"/>
    <property type="match status" value="1"/>
</dbReference>
<dbReference type="InterPro" id="IPR022674">
    <property type="entry name" value="G6P_DH_NAD-bd"/>
</dbReference>
<evidence type="ECO:0000259" key="7">
    <source>
        <dbReference type="Pfam" id="PF02781"/>
    </source>
</evidence>
<evidence type="ECO:0000313" key="8">
    <source>
        <dbReference type="EMBL" id="MBZ7987125.1"/>
    </source>
</evidence>
<evidence type="ECO:0000313" key="9">
    <source>
        <dbReference type="Proteomes" id="UP000786183"/>
    </source>
</evidence>
<dbReference type="EMBL" id="JACGBB010000005">
    <property type="protein sequence ID" value="MBZ7987125.1"/>
    <property type="molecule type" value="Genomic_DNA"/>
</dbReference>
<organism evidence="8 9">
    <name type="scientific">Campylobacter canadensis</name>
    <dbReference type="NCBI Taxonomy" id="449520"/>
    <lineage>
        <taxon>Bacteria</taxon>
        <taxon>Pseudomonadati</taxon>
        <taxon>Campylobacterota</taxon>
        <taxon>Epsilonproteobacteria</taxon>
        <taxon>Campylobacterales</taxon>
        <taxon>Campylobacteraceae</taxon>
        <taxon>Campylobacter</taxon>
    </lineage>
</organism>
<reference evidence="8 9" key="1">
    <citation type="submission" date="2020-07" db="EMBL/GenBank/DDBJ databases">
        <title>Transfer of Campylobacter canadensis to the novel genus Avispirillum gen. nov., that also includes two novel species recovered from migratory waterfowl: Avispirillum anseris sp. nov. and Avispirillum brantae sp. nov.</title>
        <authorList>
            <person name="Miller W.G."/>
            <person name="Chapman M.H."/>
            <person name="Yee E."/>
            <person name="Inglis G.D."/>
        </authorList>
    </citation>
    <scope>NUCLEOTIDE SEQUENCE [LARGE SCALE GENOMIC DNA]</scope>
    <source>
        <strain evidence="8 9">L283</strain>
    </source>
</reference>
<evidence type="ECO:0000256" key="4">
    <source>
        <dbReference type="ARBA" id="ARBA00023002"/>
    </source>
</evidence>
<gene>
    <name evidence="8" type="ORF">AVCANL283_03215</name>
</gene>
<dbReference type="PRINTS" id="PR00079">
    <property type="entry name" value="G6PDHDRGNASE"/>
</dbReference>
<dbReference type="Gene3D" id="3.40.50.720">
    <property type="entry name" value="NAD(P)-binding Rossmann-like Domain"/>
    <property type="match status" value="1"/>
</dbReference>
<dbReference type="SUPFAM" id="SSF51735">
    <property type="entry name" value="NAD(P)-binding Rossmann-fold domains"/>
    <property type="match status" value="1"/>
</dbReference>
<sequence>MNKNFDFILFGATGDLALRKIFPALYSAYLKDEICEFNIFAIARSKFDTQEFLAKLDEKSKIHIKDLSKWNEFIKNISYTSVNINSLDDFLKLSFKNKQKIIYFSISPDFFIQCCENLSKAKLIDADTQVILEKPLGMNKKECDEINNQVAKYFKEEQIYRIDHYLGKLMVQELFNLRKNNIFFNSFLNNNYVKSIELSVLETLGVLNRGEFYDSCGCLKDMLQNHMLQMLSLFMIDTNCKDIRAAKSEFFKNLKCDEFIKAQYLANKDAINYTDELNVKKDSKTDTFIAIKMHSLLKQYEGINIYLRSGKKMHKNCVYFVVNFKDDSYLRIQIQPNPKIEFFLKCNEKLQVMNLNLENLDDKEPYERLILSALKKDLSLFNEKEELSNAWLSIMDIVDNTNFTMQYYKAYENTIHFNDCEFKE</sequence>
<dbReference type="Proteomes" id="UP000786183">
    <property type="component" value="Unassembled WGS sequence"/>
</dbReference>
<comment type="caution">
    <text evidence="8">The sequence shown here is derived from an EMBL/GenBank/DDBJ whole genome shotgun (WGS) entry which is preliminary data.</text>
</comment>
<accession>A0ABS7WT35</accession>
<dbReference type="Pfam" id="PF02781">
    <property type="entry name" value="G6PD_C"/>
    <property type="match status" value="1"/>
</dbReference>
<protein>
    <submittedName>
        <fullName evidence="8">Glucose-6-phosphate dehydrogenase</fullName>
    </submittedName>
</protein>
<keyword evidence="9" id="KW-1185">Reference proteome</keyword>
<dbReference type="RefSeq" id="WP_224325234.1">
    <property type="nucleotide sequence ID" value="NZ_JACGBB010000005.1"/>
</dbReference>
<proteinExistence type="predicted"/>
<dbReference type="Pfam" id="PF00479">
    <property type="entry name" value="G6PD_N"/>
    <property type="match status" value="1"/>
</dbReference>
<keyword evidence="4" id="KW-0560">Oxidoreductase</keyword>
<name>A0ABS7WT35_9BACT</name>
<dbReference type="PANTHER" id="PTHR23429">
    <property type="entry name" value="GLUCOSE-6-PHOSPHATE 1-DEHYDROGENASE G6PD"/>
    <property type="match status" value="1"/>
</dbReference>
<keyword evidence="2" id="KW-0313">Glucose metabolism</keyword>
<dbReference type="PANTHER" id="PTHR23429:SF0">
    <property type="entry name" value="GLUCOSE-6-PHOSPHATE 1-DEHYDROGENASE"/>
    <property type="match status" value="1"/>
</dbReference>